<dbReference type="Gene3D" id="2.160.20.80">
    <property type="entry name" value="E3 ubiquitin-protein ligase SopA"/>
    <property type="match status" value="1"/>
</dbReference>
<name>A0ABW6UW54_9ACTN</name>
<evidence type="ECO:0000313" key="1">
    <source>
        <dbReference type="EMBL" id="MFF4527606.1"/>
    </source>
</evidence>
<sequence>MAGALVSAAIAVTMWVMLAQTDSLHGAQRATARIDAIKTALTVGAGTGGAAALLLALRRQWLSEHTHIRQVASDQVAEFDASERRITELYTAATGQLGSDSPPVRLAGLYALERLAQDHSAHRQTVVEVYCSYLRMPFSPTPPASLPESELAGLSVSERAAASSAHQAARTVWEQERVVRITAQRILTQHLFTGVSHGPDPAWPLNPSPEEPKFWPGIDLDLTGAVLLDFEFAGRRVESATFERCRFVGGANFAYSEFIKHANFGGARFEEGSGHFMSAWFGLRAMFLGTDFGAKEAVFDGATFTGMTFFEGAVMGGGASFEAARALTDFNRSWGAVRQLPEGWTERALAADEVMPLLEQRFSRWPATNLPPGSEAWTLIVPESEGNARATSN</sequence>
<reference evidence="1 2" key="1">
    <citation type="submission" date="2024-10" db="EMBL/GenBank/DDBJ databases">
        <title>The Natural Products Discovery Center: Release of the First 8490 Sequenced Strains for Exploring Actinobacteria Biosynthetic Diversity.</title>
        <authorList>
            <person name="Kalkreuter E."/>
            <person name="Kautsar S.A."/>
            <person name="Yang D."/>
            <person name="Bader C.D."/>
            <person name="Teijaro C.N."/>
            <person name="Fluegel L."/>
            <person name="Davis C.M."/>
            <person name="Simpson J.R."/>
            <person name="Lauterbach L."/>
            <person name="Steele A.D."/>
            <person name="Gui C."/>
            <person name="Meng S."/>
            <person name="Li G."/>
            <person name="Viehrig K."/>
            <person name="Ye F."/>
            <person name="Su P."/>
            <person name="Kiefer A.F."/>
            <person name="Nichols A."/>
            <person name="Cepeda A.J."/>
            <person name="Yan W."/>
            <person name="Fan B."/>
            <person name="Jiang Y."/>
            <person name="Adhikari A."/>
            <person name="Zheng C.-J."/>
            <person name="Schuster L."/>
            <person name="Cowan T.M."/>
            <person name="Smanski M.J."/>
            <person name="Chevrette M.G."/>
            <person name="De Carvalho L.P.S."/>
            <person name="Shen B."/>
        </authorList>
    </citation>
    <scope>NUCLEOTIDE SEQUENCE [LARGE SCALE GENOMIC DNA]</scope>
    <source>
        <strain evidence="1 2">NPDC001390</strain>
    </source>
</reference>
<evidence type="ECO:0008006" key="3">
    <source>
        <dbReference type="Google" id="ProtNLM"/>
    </source>
</evidence>
<comment type="caution">
    <text evidence="1">The sequence shown here is derived from an EMBL/GenBank/DDBJ whole genome shotgun (WGS) entry which is preliminary data.</text>
</comment>
<gene>
    <name evidence="1" type="ORF">ACFY1D_40300</name>
</gene>
<organism evidence="1 2">
    <name type="scientific">Streptomyces bluensis</name>
    <dbReference type="NCBI Taxonomy" id="33897"/>
    <lineage>
        <taxon>Bacteria</taxon>
        <taxon>Bacillati</taxon>
        <taxon>Actinomycetota</taxon>
        <taxon>Actinomycetes</taxon>
        <taxon>Kitasatosporales</taxon>
        <taxon>Streptomycetaceae</taxon>
        <taxon>Streptomyces</taxon>
    </lineage>
</organism>
<keyword evidence="2" id="KW-1185">Reference proteome</keyword>
<evidence type="ECO:0000313" key="2">
    <source>
        <dbReference type="Proteomes" id="UP001602058"/>
    </source>
</evidence>
<dbReference type="Proteomes" id="UP001602058">
    <property type="component" value="Unassembled WGS sequence"/>
</dbReference>
<proteinExistence type="predicted"/>
<dbReference type="RefSeq" id="WP_351088142.1">
    <property type="nucleotide sequence ID" value="NZ_JBEOZG010000083.1"/>
</dbReference>
<protein>
    <recommendedName>
        <fullName evidence="3">Pentapeptide repeat-containing protein</fullName>
    </recommendedName>
</protein>
<accession>A0ABW6UW54</accession>
<dbReference type="EMBL" id="JBIAWJ010000047">
    <property type="protein sequence ID" value="MFF4527606.1"/>
    <property type="molecule type" value="Genomic_DNA"/>
</dbReference>